<dbReference type="Pfam" id="PF01653">
    <property type="entry name" value="DNA_ligase_aden"/>
    <property type="match status" value="1"/>
</dbReference>
<evidence type="ECO:0000256" key="4">
    <source>
        <dbReference type="ARBA" id="ARBA00022598"/>
    </source>
</evidence>
<evidence type="ECO:0000256" key="5">
    <source>
        <dbReference type="ARBA" id="ARBA00022705"/>
    </source>
</evidence>
<comment type="similarity">
    <text evidence="13 14">Belongs to the NAD-dependent DNA ligase family. LigA subfamily.</text>
</comment>
<dbReference type="InterPro" id="IPR013840">
    <property type="entry name" value="DNAligase_N"/>
</dbReference>
<dbReference type="PROSITE" id="PS01055">
    <property type="entry name" value="DNA_LIGASE_N1"/>
    <property type="match status" value="1"/>
</dbReference>
<feature type="binding site" evidence="14">
    <location>
        <position position="145"/>
    </location>
    <ligand>
        <name>NAD(+)</name>
        <dbReference type="ChEBI" id="CHEBI:57540"/>
    </ligand>
</feature>
<keyword evidence="10 14" id="KW-0520">NAD</keyword>
<dbReference type="Pfam" id="PF14520">
    <property type="entry name" value="HHH_5"/>
    <property type="match status" value="1"/>
</dbReference>
<feature type="domain" description="BRCT" evidence="16">
    <location>
        <begin position="599"/>
        <end position="668"/>
    </location>
</feature>
<dbReference type="InterPro" id="IPR018239">
    <property type="entry name" value="DNA_ligase_AS"/>
</dbReference>
<reference evidence="17 18" key="1">
    <citation type="submission" date="2018-10" db="EMBL/GenBank/DDBJ databases">
        <title>Genomic Encyclopedia of Archaeal and Bacterial Type Strains, Phase II (KMG-II): from individual species to whole genera.</title>
        <authorList>
            <person name="Goeker M."/>
        </authorList>
    </citation>
    <scope>NUCLEOTIDE SEQUENCE [LARGE SCALE GENOMIC DNA]</scope>
    <source>
        <strain evidence="17 18">RP-AC37</strain>
    </source>
</reference>
<protein>
    <recommendedName>
        <fullName evidence="3 14">DNA ligase</fullName>
        <ecNumber evidence="2 14">6.5.1.2</ecNumber>
    </recommendedName>
    <alternativeName>
        <fullName evidence="14">Polydeoxyribonucleotide synthase [NAD(+)]</fullName>
    </alternativeName>
</protein>
<feature type="binding site" evidence="14">
    <location>
        <position position="122"/>
    </location>
    <ligand>
        <name>NAD(+)</name>
        <dbReference type="ChEBI" id="CHEBI:57540"/>
    </ligand>
</feature>
<feature type="binding site" evidence="14">
    <location>
        <position position="419"/>
    </location>
    <ligand>
        <name>Zn(2+)</name>
        <dbReference type="ChEBI" id="CHEBI:29105"/>
    </ligand>
</feature>
<dbReference type="SUPFAM" id="SSF47781">
    <property type="entry name" value="RuvA domain 2-like"/>
    <property type="match status" value="1"/>
</dbReference>
<evidence type="ECO:0000256" key="3">
    <source>
        <dbReference type="ARBA" id="ARBA00013308"/>
    </source>
</evidence>
<comment type="cofactor">
    <cofactor evidence="14">
        <name>Mg(2+)</name>
        <dbReference type="ChEBI" id="CHEBI:18420"/>
    </cofactor>
    <cofactor evidence="14">
        <name>Mn(2+)</name>
        <dbReference type="ChEBI" id="CHEBI:29035"/>
    </cofactor>
</comment>
<dbReference type="PIRSF" id="PIRSF001604">
    <property type="entry name" value="LigA"/>
    <property type="match status" value="1"/>
</dbReference>
<evidence type="ECO:0000256" key="1">
    <source>
        <dbReference type="ARBA" id="ARBA00004067"/>
    </source>
</evidence>
<dbReference type="InterPro" id="IPR036420">
    <property type="entry name" value="BRCT_dom_sf"/>
</dbReference>
<feature type="binding site" evidence="14">
    <location>
        <position position="182"/>
    </location>
    <ligand>
        <name>NAD(+)</name>
        <dbReference type="ChEBI" id="CHEBI:57540"/>
    </ligand>
</feature>
<evidence type="ECO:0000256" key="11">
    <source>
        <dbReference type="ARBA" id="ARBA00023204"/>
    </source>
</evidence>
<sequence>MAAEKTVDGVPASALARHAELSQTIEDAAYRYYVLDRPTITDADYDAAMRELEALEDAHPALRTPDSPTQKVGGTYSTLFTPVEHIERLLSLDNTFTYDELAAWEARVVREVGEGTARWLCELKIDGLAVDLVYEDGRLVRGATRGDGRTGEDITPNIRTLDGVPTTLQGPSVPRLLEVRGEVFFPTERFAELNASLVEQGKAPFANPRNAAAGSLRQKDPRITAQRPLRLTLHGLGARDGFDPPTQSEAYTRLQELGLPISSRYQVHETFEGVHGYLEHWHEHRHDVEHDIDGVVIKVDQLALQGRLGATSRFPRWAIAFKYPPEEVNTRLLDIAMNVGRTGRVTPFAVLEPVQVGGVTVSRATLHNEDEVRRRDVHVGDTVVVRRAGDVIPEVVTRVPELSPEDPPAFVMPTECPECGTPLYRPEGDVDWRCPNTVGCPAQLREAVFHLAGRSALDIDGLGYETAIALLEAGRIRDIGGVFSLTRESFEGLRGFGQKKVDQILGSLETAKTDRPLWRLLVGLSIRHVGPPTAQAITRVFTSLADLRAATAEQIAEVEGVGPVVAGVIADWFADESHQDLLDRIEASGMRTRDEVADVGERPLEGVSVVVTGTLEGFSRDSATAAVQDRGGKISSSVSKKTSFVVVGESPGSKADKAAALGVPVLDEAGFRVLLEQGPDAARALVGGGDEDSDEPAGS</sequence>
<dbReference type="HAMAP" id="MF_01588">
    <property type="entry name" value="DNA_ligase_A"/>
    <property type="match status" value="1"/>
</dbReference>
<feature type="binding site" evidence="14">
    <location>
        <begin position="91"/>
        <end position="92"/>
    </location>
    <ligand>
        <name>NAD(+)</name>
        <dbReference type="ChEBI" id="CHEBI:57540"/>
    </ligand>
</feature>
<dbReference type="GO" id="GO:0006281">
    <property type="term" value="P:DNA repair"/>
    <property type="evidence" value="ECO:0007669"/>
    <property type="project" value="UniProtKB-KW"/>
</dbReference>
<dbReference type="Gene3D" id="3.30.470.30">
    <property type="entry name" value="DNA ligase/mRNA capping enzyme"/>
    <property type="match status" value="1"/>
</dbReference>
<dbReference type="SMART" id="SM00292">
    <property type="entry name" value="BRCT"/>
    <property type="match status" value="1"/>
</dbReference>
<evidence type="ECO:0000256" key="15">
    <source>
        <dbReference type="RuleBase" id="RU000618"/>
    </source>
</evidence>
<keyword evidence="18" id="KW-1185">Reference proteome</keyword>
<organism evidence="17 18">
    <name type="scientific">Motilibacter peucedani</name>
    <dbReference type="NCBI Taxonomy" id="598650"/>
    <lineage>
        <taxon>Bacteria</taxon>
        <taxon>Bacillati</taxon>
        <taxon>Actinomycetota</taxon>
        <taxon>Actinomycetes</taxon>
        <taxon>Motilibacterales</taxon>
        <taxon>Motilibacteraceae</taxon>
        <taxon>Motilibacter</taxon>
    </lineage>
</organism>
<keyword evidence="7 14" id="KW-0227">DNA damage</keyword>
<dbReference type="SUPFAM" id="SSF52113">
    <property type="entry name" value="BRCT domain"/>
    <property type="match status" value="1"/>
</dbReference>
<dbReference type="InterPro" id="IPR003583">
    <property type="entry name" value="Hlx-hairpin-Hlx_DNA-bd_motif"/>
</dbReference>
<dbReference type="InterPro" id="IPR041663">
    <property type="entry name" value="DisA/LigA_HHH"/>
</dbReference>
<evidence type="ECO:0000256" key="12">
    <source>
        <dbReference type="ARBA" id="ARBA00034005"/>
    </source>
</evidence>
<comment type="catalytic activity">
    <reaction evidence="12 14 15">
        <text>NAD(+) + (deoxyribonucleotide)n-3'-hydroxyl + 5'-phospho-(deoxyribonucleotide)m = (deoxyribonucleotide)n+m + AMP + beta-nicotinamide D-nucleotide.</text>
        <dbReference type="EC" id="6.5.1.2"/>
    </reaction>
</comment>
<keyword evidence="14" id="KW-0464">Manganese</keyword>
<evidence type="ECO:0000256" key="2">
    <source>
        <dbReference type="ARBA" id="ARBA00012722"/>
    </source>
</evidence>
<dbReference type="Gene3D" id="3.40.50.10190">
    <property type="entry name" value="BRCT domain"/>
    <property type="match status" value="1"/>
</dbReference>
<dbReference type="InterPro" id="IPR001357">
    <property type="entry name" value="BRCT_dom"/>
</dbReference>
<evidence type="ECO:0000256" key="8">
    <source>
        <dbReference type="ARBA" id="ARBA00022833"/>
    </source>
</evidence>
<dbReference type="InterPro" id="IPR010994">
    <property type="entry name" value="RuvA_2-like"/>
</dbReference>
<dbReference type="Pfam" id="PF03120">
    <property type="entry name" value="OB_DNA_ligase"/>
    <property type="match status" value="1"/>
</dbReference>
<dbReference type="InterPro" id="IPR001679">
    <property type="entry name" value="DNA_ligase"/>
</dbReference>
<comment type="caution">
    <text evidence="17">The sequence shown here is derived from an EMBL/GenBank/DDBJ whole genome shotgun (WGS) entry which is preliminary data.</text>
</comment>
<name>A0A420XLC9_9ACTN</name>
<feature type="binding site" evidence="14">
    <location>
        <position position="298"/>
    </location>
    <ligand>
        <name>NAD(+)</name>
        <dbReference type="ChEBI" id="CHEBI:57540"/>
    </ligand>
</feature>
<evidence type="ECO:0000259" key="16">
    <source>
        <dbReference type="PROSITE" id="PS50172"/>
    </source>
</evidence>
<dbReference type="InterPro" id="IPR004150">
    <property type="entry name" value="NAD_DNA_ligase_OB"/>
</dbReference>
<dbReference type="GO" id="GO:0003677">
    <property type="term" value="F:DNA binding"/>
    <property type="evidence" value="ECO:0007669"/>
    <property type="project" value="InterPro"/>
</dbReference>
<feature type="binding site" evidence="14">
    <location>
        <position position="322"/>
    </location>
    <ligand>
        <name>NAD(+)</name>
        <dbReference type="ChEBI" id="CHEBI:57540"/>
    </ligand>
</feature>
<dbReference type="PANTHER" id="PTHR23389:SF9">
    <property type="entry name" value="DNA LIGASE"/>
    <property type="match status" value="1"/>
</dbReference>
<feature type="active site" description="N6-AMP-lysine intermediate" evidence="14">
    <location>
        <position position="124"/>
    </location>
</feature>
<dbReference type="CDD" id="cd00114">
    <property type="entry name" value="LIGANc"/>
    <property type="match status" value="1"/>
</dbReference>
<keyword evidence="6 14" id="KW-0479">Metal-binding</keyword>
<feature type="binding site" evidence="14">
    <location>
        <position position="434"/>
    </location>
    <ligand>
        <name>Zn(2+)</name>
        <dbReference type="ChEBI" id="CHEBI:29105"/>
    </ligand>
</feature>
<comment type="function">
    <text evidence="1 14">DNA ligase that catalyzes the formation of phosphodiester linkages between 5'-phosphoryl and 3'-hydroxyl groups in double-stranded DNA using NAD as a coenzyme and as the energy source for the reaction. It is essential for DNA replication and repair of damaged DNA.</text>
</comment>
<dbReference type="PANTHER" id="PTHR23389">
    <property type="entry name" value="CHROMOSOME TRANSMISSION FIDELITY FACTOR 18"/>
    <property type="match status" value="1"/>
</dbReference>
<evidence type="ECO:0000256" key="14">
    <source>
        <dbReference type="HAMAP-Rule" id="MF_01588"/>
    </source>
</evidence>
<keyword evidence="9 14" id="KW-0460">Magnesium</keyword>
<dbReference type="FunFam" id="3.40.50.10190:FF:000054">
    <property type="entry name" value="DNA ligase"/>
    <property type="match status" value="1"/>
</dbReference>
<keyword evidence="4 14" id="KW-0436">Ligase</keyword>
<dbReference type="FunCoup" id="A0A420XLC9">
    <property type="interactions" value="51"/>
</dbReference>
<dbReference type="SUPFAM" id="SSF50249">
    <property type="entry name" value="Nucleic acid-binding proteins"/>
    <property type="match status" value="1"/>
</dbReference>
<dbReference type="Pfam" id="PF03119">
    <property type="entry name" value="DNA_ligase_ZBD"/>
    <property type="match status" value="1"/>
</dbReference>
<dbReference type="NCBIfam" id="TIGR00575">
    <property type="entry name" value="dnlj"/>
    <property type="match status" value="1"/>
</dbReference>
<evidence type="ECO:0000256" key="10">
    <source>
        <dbReference type="ARBA" id="ARBA00023027"/>
    </source>
</evidence>
<evidence type="ECO:0000256" key="9">
    <source>
        <dbReference type="ARBA" id="ARBA00022842"/>
    </source>
</evidence>
<dbReference type="EC" id="6.5.1.2" evidence="2 14"/>
<evidence type="ECO:0000313" key="18">
    <source>
        <dbReference type="Proteomes" id="UP000281955"/>
    </source>
</evidence>
<feature type="binding site" evidence="14">
    <location>
        <position position="440"/>
    </location>
    <ligand>
        <name>Zn(2+)</name>
        <dbReference type="ChEBI" id="CHEBI:29105"/>
    </ligand>
</feature>
<dbReference type="Gene3D" id="1.10.287.610">
    <property type="entry name" value="Helix hairpin bin"/>
    <property type="match status" value="1"/>
</dbReference>
<dbReference type="InterPro" id="IPR012340">
    <property type="entry name" value="NA-bd_OB-fold"/>
</dbReference>
<keyword evidence="11 14" id="KW-0234">DNA repair</keyword>
<dbReference type="InterPro" id="IPR004149">
    <property type="entry name" value="Znf_DNAligase_C4"/>
</dbReference>
<dbReference type="GO" id="GO:0006260">
    <property type="term" value="P:DNA replication"/>
    <property type="evidence" value="ECO:0007669"/>
    <property type="project" value="UniProtKB-KW"/>
</dbReference>
<dbReference type="FunFam" id="2.40.50.140:FF:000012">
    <property type="entry name" value="DNA ligase"/>
    <property type="match status" value="1"/>
</dbReference>
<dbReference type="SUPFAM" id="SSF56091">
    <property type="entry name" value="DNA ligase/mRNA capping enzyme, catalytic domain"/>
    <property type="match status" value="1"/>
</dbReference>
<evidence type="ECO:0000256" key="7">
    <source>
        <dbReference type="ARBA" id="ARBA00022763"/>
    </source>
</evidence>
<evidence type="ECO:0000256" key="6">
    <source>
        <dbReference type="ARBA" id="ARBA00022723"/>
    </source>
</evidence>
<dbReference type="InterPro" id="IPR013839">
    <property type="entry name" value="DNAligase_adenylation"/>
</dbReference>
<dbReference type="GO" id="GO:0003911">
    <property type="term" value="F:DNA ligase (NAD+) activity"/>
    <property type="evidence" value="ECO:0007669"/>
    <property type="project" value="UniProtKB-UniRule"/>
</dbReference>
<evidence type="ECO:0000256" key="13">
    <source>
        <dbReference type="ARBA" id="ARBA00060881"/>
    </source>
</evidence>
<dbReference type="EMBL" id="RBWV01000014">
    <property type="protein sequence ID" value="RKS71292.1"/>
    <property type="molecule type" value="Genomic_DNA"/>
</dbReference>
<keyword evidence="5 14" id="KW-0235">DNA replication</keyword>
<dbReference type="InParanoid" id="A0A420XLC9"/>
<gene>
    <name evidence="14" type="primary">ligA</name>
    <name evidence="17" type="ORF">CLV35_3088</name>
</gene>
<dbReference type="Gene3D" id="2.40.50.140">
    <property type="entry name" value="Nucleic acid-binding proteins"/>
    <property type="match status" value="1"/>
</dbReference>
<proteinExistence type="inferred from homology"/>
<keyword evidence="8 14" id="KW-0862">Zinc</keyword>
<dbReference type="SMART" id="SM00278">
    <property type="entry name" value="HhH1"/>
    <property type="match status" value="3"/>
</dbReference>
<dbReference type="FunFam" id="3.30.470.30:FF:000001">
    <property type="entry name" value="DNA ligase"/>
    <property type="match status" value="1"/>
</dbReference>
<dbReference type="CDD" id="cd17748">
    <property type="entry name" value="BRCT_DNA_ligase_like"/>
    <property type="match status" value="1"/>
</dbReference>
<dbReference type="Pfam" id="PF00533">
    <property type="entry name" value="BRCT"/>
    <property type="match status" value="1"/>
</dbReference>
<evidence type="ECO:0000313" key="17">
    <source>
        <dbReference type="EMBL" id="RKS71292.1"/>
    </source>
</evidence>
<dbReference type="InterPro" id="IPR033136">
    <property type="entry name" value="DNA_ligase_CS"/>
</dbReference>
<dbReference type="NCBIfam" id="NF005932">
    <property type="entry name" value="PRK07956.1"/>
    <property type="match status" value="1"/>
</dbReference>
<dbReference type="PROSITE" id="PS01056">
    <property type="entry name" value="DNA_LIGASE_N2"/>
    <property type="match status" value="1"/>
</dbReference>
<feature type="binding site" evidence="14">
    <location>
        <begin position="42"/>
        <end position="46"/>
    </location>
    <ligand>
        <name>NAD(+)</name>
        <dbReference type="ChEBI" id="CHEBI:57540"/>
    </ligand>
</feature>
<dbReference type="SMART" id="SM00532">
    <property type="entry name" value="LIGANc"/>
    <property type="match status" value="1"/>
</dbReference>
<dbReference type="Pfam" id="PF12826">
    <property type="entry name" value="HHH_2"/>
    <property type="match status" value="1"/>
</dbReference>
<dbReference type="AlphaFoldDB" id="A0A420XLC9"/>
<feature type="binding site" evidence="14">
    <location>
        <position position="416"/>
    </location>
    <ligand>
        <name>Zn(2+)</name>
        <dbReference type="ChEBI" id="CHEBI:29105"/>
    </ligand>
</feature>
<dbReference type="GO" id="GO:0046872">
    <property type="term" value="F:metal ion binding"/>
    <property type="evidence" value="ECO:0007669"/>
    <property type="project" value="UniProtKB-KW"/>
</dbReference>
<dbReference type="Gene3D" id="1.10.150.20">
    <property type="entry name" value="5' to 3' exonuclease, C-terminal subdomain"/>
    <property type="match status" value="2"/>
</dbReference>
<dbReference type="GO" id="GO:0005829">
    <property type="term" value="C:cytosol"/>
    <property type="evidence" value="ECO:0007669"/>
    <property type="project" value="TreeGrafter"/>
</dbReference>
<accession>A0A420XLC9</accession>
<dbReference type="PROSITE" id="PS50172">
    <property type="entry name" value="BRCT"/>
    <property type="match status" value="1"/>
</dbReference>
<dbReference type="Gene3D" id="6.20.10.30">
    <property type="match status" value="1"/>
</dbReference>
<dbReference type="Proteomes" id="UP000281955">
    <property type="component" value="Unassembled WGS sequence"/>
</dbReference>